<dbReference type="GO" id="GO:0003677">
    <property type="term" value="F:DNA binding"/>
    <property type="evidence" value="ECO:0007669"/>
    <property type="project" value="InterPro"/>
</dbReference>
<evidence type="ECO:0000256" key="7">
    <source>
        <dbReference type="ARBA" id="ARBA00022932"/>
    </source>
</evidence>
<comment type="catalytic activity">
    <reaction evidence="9">
        <text>DNA(n) + a 2'-deoxyribonucleoside 5'-triphosphate = DNA(n+1) + diphosphate</text>
        <dbReference type="Rhea" id="RHEA:22508"/>
        <dbReference type="Rhea" id="RHEA-COMP:17339"/>
        <dbReference type="Rhea" id="RHEA-COMP:17340"/>
        <dbReference type="ChEBI" id="CHEBI:33019"/>
        <dbReference type="ChEBI" id="CHEBI:61560"/>
        <dbReference type="ChEBI" id="CHEBI:173112"/>
        <dbReference type="EC" id="2.7.7.7"/>
    </reaction>
</comment>
<keyword evidence="4" id="KW-0808">Transferase</keyword>
<evidence type="ECO:0000256" key="2">
    <source>
        <dbReference type="ARBA" id="ARBA00006035"/>
    </source>
</evidence>
<evidence type="ECO:0000256" key="3">
    <source>
        <dbReference type="ARBA" id="ARBA00012417"/>
    </source>
</evidence>
<protein>
    <recommendedName>
        <fullName evidence="3">DNA-directed DNA polymerase</fullName>
        <ecNumber evidence="3">2.7.7.7</ecNumber>
    </recommendedName>
</protein>
<dbReference type="Pfam" id="PF18018">
    <property type="entry name" value="DNA_pol_D_N"/>
    <property type="match status" value="1"/>
</dbReference>
<evidence type="ECO:0000313" key="12">
    <source>
        <dbReference type="EMBL" id="KAF2405122.1"/>
    </source>
</evidence>
<evidence type="ECO:0000259" key="10">
    <source>
        <dbReference type="Pfam" id="PF04042"/>
    </source>
</evidence>
<dbReference type="InterPro" id="IPR024826">
    <property type="entry name" value="DNA_pol_delta/II_ssu"/>
</dbReference>
<dbReference type="AlphaFoldDB" id="A0A6G1IA21"/>
<dbReference type="InterPro" id="IPR040663">
    <property type="entry name" value="DNA_pol_D_N"/>
</dbReference>
<evidence type="ECO:0000256" key="8">
    <source>
        <dbReference type="ARBA" id="ARBA00023242"/>
    </source>
</evidence>
<dbReference type="GO" id="GO:0006273">
    <property type="term" value="P:lagging strand elongation"/>
    <property type="evidence" value="ECO:0007669"/>
    <property type="project" value="UniProtKB-ARBA"/>
</dbReference>
<proteinExistence type="inferred from homology"/>
<keyword evidence="7" id="KW-0239">DNA-directed DNA polymerase</keyword>
<dbReference type="PANTHER" id="PTHR10416:SF0">
    <property type="entry name" value="DNA POLYMERASE DELTA SUBUNIT 2"/>
    <property type="match status" value="1"/>
</dbReference>
<name>A0A6G1IA21_9PEZI</name>
<gene>
    <name evidence="12" type="ORF">EJ06DRAFT_502077</name>
</gene>
<feature type="domain" description="DNA polymerase alpha/delta/epsilon subunit B" evidence="10">
    <location>
        <begin position="213"/>
        <end position="436"/>
    </location>
</feature>
<dbReference type="FunFam" id="2.40.50.430:FF:000002">
    <property type="entry name" value="DNA polymerase delta subunit"/>
    <property type="match status" value="1"/>
</dbReference>
<comment type="similarity">
    <text evidence="2">Belongs to the DNA polymerase delta/II small subunit family.</text>
</comment>
<dbReference type="CDD" id="cd07387">
    <property type="entry name" value="MPP_PolD2_C"/>
    <property type="match status" value="1"/>
</dbReference>
<dbReference type="Gene3D" id="2.40.50.430">
    <property type="match status" value="1"/>
</dbReference>
<evidence type="ECO:0000256" key="9">
    <source>
        <dbReference type="ARBA" id="ARBA00049244"/>
    </source>
</evidence>
<dbReference type="Gene3D" id="3.60.21.50">
    <property type="match status" value="1"/>
</dbReference>
<organism evidence="12 13">
    <name type="scientific">Trichodelitschia bisporula</name>
    <dbReference type="NCBI Taxonomy" id="703511"/>
    <lineage>
        <taxon>Eukaryota</taxon>
        <taxon>Fungi</taxon>
        <taxon>Dikarya</taxon>
        <taxon>Ascomycota</taxon>
        <taxon>Pezizomycotina</taxon>
        <taxon>Dothideomycetes</taxon>
        <taxon>Dothideomycetes incertae sedis</taxon>
        <taxon>Phaeotrichales</taxon>
        <taxon>Phaeotrichaceae</taxon>
        <taxon>Trichodelitschia</taxon>
    </lineage>
</organism>
<dbReference type="GO" id="GO:0043625">
    <property type="term" value="C:delta DNA polymerase complex"/>
    <property type="evidence" value="ECO:0007669"/>
    <property type="project" value="TreeGrafter"/>
</dbReference>
<dbReference type="EC" id="2.7.7.7" evidence="3"/>
<dbReference type="InterPro" id="IPR041863">
    <property type="entry name" value="PolD2_C"/>
</dbReference>
<dbReference type="Proteomes" id="UP000799640">
    <property type="component" value="Unassembled WGS sequence"/>
</dbReference>
<keyword evidence="5" id="KW-0548">Nucleotidyltransferase</keyword>
<dbReference type="InterPro" id="IPR007185">
    <property type="entry name" value="DNA_pol_a/d/e_bsu"/>
</dbReference>
<keyword evidence="13" id="KW-1185">Reference proteome</keyword>
<evidence type="ECO:0000259" key="11">
    <source>
        <dbReference type="Pfam" id="PF18018"/>
    </source>
</evidence>
<comment type="subcellular location">
    <subcellularLocation>
        <location evidence="1">Nucleus</location>
    </subcellularLocation>
</comment>
<dbReference type="Pfam" id="PF04042">
    <property type="entry name" value="DNA_pol_E_B"/>
    <property type="match status" value="1"/>
</dbReference>
<dbReference type="PANTHER" id="PTHR10416">
    <property type="entry name" value="DNA POLYMERASE DELTA SUBUNIT 2"/>
    <property type="match status" value="1"/>
</dbReference>
<keyword evidence="6" id="KW-0235">DNA replication</keyword>
<evidence type="ECO:0000256" key="1">
    <source>
        <dbReference type="ARBA" id="ARBA00004123"/>
    </source>
</evidence>
<evidence type="ECO:0000313" key="13">
    <source>
        <dbReference type="Proteomes" id="UP000799640"/>
    </source>
</evidence>
<dbReference type="GO" id="GO:0006281">
    <property type="term" value="P:DNA repair"/>
    <property type="evidence" value="ECO:0007669"/>
    <property type="project" value="UniProtKB-ARBA"/>
</dbReference>
<reference evidence="12" key="1">
    <citation type="journal article" date="2020" name="Stud. Mycol.">
        <title>101 Dothideomycetes genomes: a test case for predicting lifestyles and emergence of pathogens.</title>
        <authorList>
            <person name="Haridas S."/>
            <person name="Albert R."/>
            <person name="Binder M."/>
            <person name="Bloem J."/>
            <person name="Labutti K."/>
            <person name="Salamov A."/>
            <person name="Andreopoulos B."/>
            <person name="Baker S."/>
            <person name="Barry K."/>
            <person name="Bills G."/>
            <person name="Bluhm B."/>
            <person name="Cannon C."/>
            <person name="Castanera R."/>
            <person name="Culley D."/>
            <person name="Daum C."/>
            <person name="Ezra D."/>
            <person name="Gonzalez J."/>
            <person name="Henrissat B."/>
            <person name="Kuo A."/>
            <person name="Liang C."/>
            <person name="Lipzen A."/>
            <person name="Lutzoni F."/>
            <person name="Magnuson J."/>
            <person name="Mondo S."/>
            <person name="Nolan M."/>
            <person name="Ohm R."/>
            <person name="Pangilinan J."/>
            <person name="Park H.-J."/>
            <person name="Ramirez L."/>
            <person name="Alfaro M."/>
            <person name="Sun H."/>
            <person name="Tritt A."/>
            <person name="Yoshinaga Y."/>
            <person name="Zwiers L.-H."/>
            <person name="Turgeon B."/>
            <person name="Goodwin S."/>
            <person name="Spatafora J."/>
            <person name="Crous P."/>
            <person name="Grigoriev I."/>
        </authorList>
    </citation>
    <scope>NUCLEOTIDE SEQUENCE</scope>
    <source>
        <strain evidence="12">CBS 262.69</strain>
    </source>
</reference>
<evidence type="ECO:0000256" key="4">
    <source>
        <dbReference type="ARBA" id="ARBA00022679"/>
    </source>
</evidence>
<sequence>MADQSIYLQDPSDHEFPVSTRVASTYNPLHTFELPKGEEKGYSQQFADMYFLRLVALKPTVEKIAAEAWAEFELAGEKARQVERVLDVRQGELCWMVGTVFMELPLKPNVLDDLVKEHWIAAPPAREKYISYDDKDKAFLEDESGRLRLTGAHLKSHLLVTGCIVAVMGSENAAGEFEVVDIKFPDLPAQPERWARDLGAKKKKPPLCGKLGIVSGLGVNVDSGDTLLHDLLVEYLLGDIPSPADVSQISRLIIVGNSMDHASPIMSREDFDAAKRTKKFGQDIHDPVPSELLDDFLAQLLPTIPITILPGETDPANVTFPQQPLHPALFPTSRAYINPPTENDPTPNWLDSVSNPWEGDVDGWRFLATSGQPIDDVFRYLPGDDRLVMMEHVLRWRNAAPTAPDTLWSYPFQDKDPFVIKECPHVYLVGNQPRFETAIIQGPAGQTVKLISVPKFKETGMLVLLDMETLEAECVKFEVPEPK</sequence>
<evidence type="ECO:0000256" key="6">
    <source>
        <dbReference type="ARBA" id="ARBA00022705"/>
    </source>
</evidence>
<evidence type="ECO:0000256" key="5">
    <source>
        <dbReference type="ARBA" id="ARBA00022695"/>
    </source>
</evidence>
<keyword evidence="8" id="KW-0539">Nucleus</keyword>
<dbReference type="EMBL" id="ML996687">
    <property type="protein sequence ID" value="KAF2405122.1"/>
    <property type="molecule type" value="Genomic_DNA"/>
</dbReference>
<dbReference type="GO" id="GO:0003887">
    <property type="term" value="F:DNA-directed DNA polymerase activity"/>
    <property type="evidence" value="ECO:0007669"/>
    <property type="project" value="UniProtKB-KW"/>
</dbReference>
<dbReference type="OrthoDB" id="3763at2759"/>
<accession>A0A6G1IA21</accession>
<feature type="domain" description="DNA polymerase delta subunit OB-fold" evidence="11">
    <location>
        <begin position="45"/>
        <end position="182"/>
    </location>
</feature>